<evidence type="ECO:0000313" key="3">
    <source>
        <dbReference type="Proteomes" id="UP000053331"/>
    </source>
</evidence>
<evidence type="ECO:0000313" key="2">
    <source>
        <dbReference type="EMBL" id="KDS91546.2"/>
    </source>
</evidence>
<dbReference type="RefSeq" id="WP_050025690.1">
    <property type="nucleotide sequence ID" value="NZ_JNFH02000051.1"/>
</dbReference>
<dbReference type="Proteomes" id="UP000053331">
    <property type="component" value="Unassembled WGS sequence"/>
</dbReference>
<comment type="caution">
    <text evidence="2">The sequence shown here is derived from an EMBL/GenBank/DDBJ whole genome shotgun (WGS) entry which is preliminary data.</text>
</comment>
<organism evidence="2 3">
    <name type="scientific">Halorubrum saccharovorum</name>
    <dbReference type="NCBI Taxonomy" id="2248"/>
    <lineage>
        <taxon>Archaea</taxon>
        <taxon>Methanobacteriati</taxon>
        <taxon>Methanobacteriota</taxon>
        <taxon>Stenosarchaea group</taxon>
        <taxon>Halobacteria</taxon>
        <taxon>Halobacteriales</taxon>
        <taxon>Haloferacaceae</taxon>
        <taxon>Halorubrum</taxon>
    </lineage>
</organism>
<name>A0A081EVV8_9EURY</name>
<dbReference type="InterPro" id="IPR006311">
    <property type="entry name" value="TAT_signal"/>
</dbReference>
<keyword evidence="3" id="KW-1185">Reference proteome</keyword>
<feature type="region of interest" description="Disordered" evidence="1">
    <location>
        <begin position="32"/>
        <end position="54"/>
    </location>
</feature>
<dbReference type="PROSITE" id="PS51318">
    <property type="entry name" value="TAT"/>
    <property type="match status" value="1"/>
</dbReference>
<accession>A0A081EVV8</accession>
<dbReference type="AlphaFoldDB" id="A0A081EVV8"/>
<dbReference type="EMBL" id="JNFH02000051">
    <property type="protein sequence ID" value="KDS91546.2"/>
    <property type="molecule type" value="Genomic_DNA"/>
</dbReference>
<evidence type="ECO:0000256" key="1">
    <source>
        <dbReference type="SAM" id="MobiDB-lite"/>
    </source>
</evidence>
<gene>
    <name evidence="2" type="ORF">FK85_00905</name>
</gene>
<sequence>MQPSRRALLGYCGVTAAVAVAGCTEAVPDDAIDGEWGGFGPTDSESDAETVGDPVADDAPVQVTLAIDETRTLFKSRHVETVRPVDVDQTGVPYLTLRLSDEGVEAATETANAAGLGERYEDAEIAVIVDGEAQNRFGVTQALAASIADGEWDGASG</sequence>
<dbReference type="PROSITE" id="PS51257">
    <property type="entry name" value="PROKAR_LIPOPROTEIN"/>
    <property type="match status" value="1"/>
</dbReference>
<proteinExistence type="predicted"/>
<protein>
    <submittedName>
        <fullName evidence="2">Uncharacterized protein</fullName>
    </submittedName>
</protein>
<reference evidence="2 3" key="1">
    <citation type="journal article" date="2015" name="Genome Announc.">
        <title>Draft genome sequence of a Halorubrum H3 strain isolated from the burlinskoye salt lake (Altai Krai, Russia).</title>
        <authorList>
            <person name="Rozanov A.S."/>
            <person name="Bryanskaya A.V."/>
            <person name="Malup T.K."/>
            <person name="Kotenko A.V."/>
            <person name="Peltek S.E."/>
        </authorList>
    </citation>
    <scope>NUCLEOTIDE SEQUENCE [LARGE SCALE GENOMIC DNA]</scope>
    <source>
        <strain evidence="2 3">H3</strain>
    </source>
</reference>
<dbReference type="OrthoDB" id="346454at2157"/>